<dbReference type="EMBL" id="GBBI01004849">
    <property type="protein sequence ID" value="JAC13863.1"/>
    <property type="molecule type" value="mRNA"/>
</dbReference>
<evidence type="ECO:0000313" key="5">
    <source>
        <dbReference type="EMBL" id="JAC13863.1"/>
    </source>
</evidence>
<dbReference type="PROSITE" id="PS50157">
    <property type="entry name" value="ZINC_FINGER_C2H2_2"/>
    <property type="match status" value="1"/>
</dbReference>
<name>A0A023EX97_TRIIF</name>
<dbReference type="InterPro" id="IPR043128">
    <property type="entry name" value="Rev_trsase/Diguanyl_cyclase"/>
</dbReference>
<sequence length="1028" mass="114280">APAGPSSAAESSVVCPECDRTFSTRRGLGVHRQRAHRAEYDRDVQIPAVKVRWSTEELRLMATSEAEAILNGEKFVNQKLLPLFPQRSLESVKGVRRRADYKALVEDALRELRSHAASSHTFPNDSGEEVCLSPSLTSCSSSEENQGPSNNANPSAVGDIRSYISDNLLPQTVVPGEGFHAEKLRSLAVRALEGFDVSDGLVDWLRSCFPEASMEQFRGKSCKRKHKRTRNSKRKQRRIAYAHTQTLWRRNRARAAREVLDGTPKRVAHDINQIDKYWAPLMQSPSGVDHDGCSLTRVSSPISEQVLCGPIDTHDVSIWRVSVRSAAGPDQLTARKWNAVPPELQALFFNVVLLQGKLPRHLCSSRTIFLPKTDLPQSPGGYRPISVTSVVVRHLHKILAARISSLNLFDSRQRAFISADGVAENLVILDALLSAARYPLRQVHLVSLDIMKAFDSLDHGAIERILRSRGFPEMFIDYVMSGYREATTCFLVRGKPGKVVNLRRGVRQGDPLSPLIFNLAMDEVLAAIPEEVGFSLEGERVSCLGFADDLVVVTSSRVGMSTALKRIEAAAARLGLHLNPDKCHAFSFVPDGHSKKLKVVTDPQFSIGGSVIEQSTSLSQWRYLGIDFDLKGARSLELDVSAALGNLSKAPLKPQQRLEVLRTYFIPRFVHGLVLGNVTDGRLLQLDRQIRKSVRGWLRLPKDVSLGFFHASAKDGGLGIPSLRTMIPELTFKRLNKLQTSDYPAACAAWRSRRVQRKINWASRMLQRLAIPLDGPRPNRKGYWTRRLYDSVDGYELKECSKTKSSTRWIAAGSYGIPGRDYIQHVHVWINSLPGRVRMTRGRRGDAQSVSCRAGCPEDETSAHIIQRCFRTHGGRILRHNAVCNTLASALKAVGWNVEQEPQLHTAEGLRKPDIIAHGRRGTLVLDAQVVGGARPLDVAHKSKIKYYADNSDLATLVATRFGTPPQDVAFSSATISWRGVWSPRSYADLISFGIPPGILNGVVTRVLQGSHTNWTRFNQMTSKRRMV</sequence>
<organism evidence="5">
    <name type="scientific">Triatoma infestans</name>
    <name type="common">Assassin bug</name>
    <dbReference type="NCBI Taxonomy" id="30076"/>
    <lineage>
        <taxon>Eukaryota</taxon>
        <taxon>Metazoa</taxon>
        <taxon>Ecdysozoa</taxon>
        <taxon>Arthropoda</taxon>
        <taxon>Hexapoda</taxon>
        <taxon>Insecta</taxon>
        <taxon>Pterygota</taxon>
        <taxon>Neoptera</taxon>
        <taxon>Paraneoptera</taxon>
        <taxon>Hemiptera</taxon>
        <taxon>Heteroptera</taxon>
        <taxon>Panheteroptera</taxon>
        <taxon>Cimicomorpha</taxon>
        <taxon>Reduviidae</taxon>
        <taxon>Triatominae</taxon>
        <taxon>Triatoma</taxon>
    </lineage>
</organism>
<dbReference type="GO" id="GO:0008270">
    <property type="term" value="F:zinc ion binding"/>
    <property type="evidence" value="ECO:0007669"/>
    <property type="project" value="UniProtKB-KW"/>
</dbReference>
<dbReference type="PANTHER" id="PTHR19446">
    <property type="entry name" value="REVERSE TRANSCRIPTASES"/>
    <property type="match status" value="1"/>
</dbReference>
<keyword evidence="1" id="KW-0479">Metal-binding</keyword>
<evidence type="ECO:0000259" key="3">
    <source>
        <dbReference type="PROSITE" id="PS50157"/>
    </source>
</evidence>
<dbReference type="InterPro" id="IPR013087">
    <property type="entry name" value="Znf_C2H2_type"/>
</dbReference>
<evidence type="ECO:0000256" key="2">
    <source>
        <dbReference type="SAM" id="MobiDB-lite"/>
    </source>
</evidence>
<keyword evidence="5" id="KW-0695">RNA-directed DNA polymerase</keyword>
<proteinExistence type="evidence at transcript level"/>
<feature type="domain" description="C2H2-type" evidence="3">
    <location>
        <begin position="13"/>
        <end position="41"/>
    </location>
</feature>
<dbReference type="AlphaFoldDB" id="A0A023EX97"/>
<feature type="compositionally biased region" description="Polar residues" evidence="2">
    <location>
        <begin position="143"/>
        <end position="154"/>
    </location>
</feature>
<dbReference type="CDD" id="cd01650">
    <property type="entry name" value="RT_nLTR_like"/>
    <property type="match status" value="1"/>
</dbReference>
<feature type="compositionally biased region" description="Low complexity" evidence="2">
    <location>
        <begin position="131"/>
        <end position="142"/>
    </location>
</feature>
<feature type="non-terminal residue" evidence="5">
    <location>
        <position position="1"/>
    </location>
</feature>
<dbReference type="InterPro" id="IPR043502">
    <property type="entry name" value="DNA/RNA_pol_sf"/>
</dbReference>
<keyword evidence="5" id="KW-0548">Nucleotidyltransferase</keyword>
<dbReference type="Gene3D" id="3.30.70.270">
    <property type="match status" value="1"/>
</dbReference>
<dbReference type="InterPro" id="IPR000477">
    <property type="entry name" value="RT_dom"/>
</dbReference>
<dbReference type="GO" id="GO:0003964">
    <property type="term" value="F:RNA-directed DNA polymerase activity"/>
    <property type="evidence" value="ECO:0007669"/>
    <property type="project" value="UniProtKB-KW"/>
</dbReference>
<feature type="region of interest" description="Disordered" evidence="2">
    <location>
        <begin position="117"/>
        <end position="157"/>
    </location>
</feature>
<accession>A0A023EX97</accession>
<evidence type="ECO:0000259" key="4">
    <source>
        <dbReference type="PROSITE" id="PS50878"/>
    </source>
</evidence>
<keyword evidence="1" id="KW-0863">Zinc-finger</keyword>
<keyword evidence="5" id="KW-0808">Transferase</keyword>
<dbReference type="Pfam" id="PF00078">
    <property type="entry name" value="RVT_1"/>
    <property type="match status" value="1"/>
</dbReference>
<protein>
    <submittedName>
        <fullName evidence="5">Putative reverse transcriptase-like protein</fullName>
    </submittedName>
</protein>
<dbReference type="PROSITE" id="PS00028">
    <property type="entry name" value="ZINC_FINGER_C2H2_1"/>
    <property type="match status" value="1"/>
</dbReference>
<keyword evidence="1" id="KW-0862">Zinc</keyword>
<evidence type="ECO:0000256" key="1">
    <source>
        <dbReference type="PROSITE-ProRule" id="PRU00042"/>
    </source>
</evidence>
<feature type="domain" description="Reverse transcriptase" evidence="4">
    <location>
        <begin position="351"/>
        <end position="612"/>
    </location>
</feature>
<dbReference type="SUPFAM" id="SSF56672">
    <property type="entry name" value="DNA/RNA polymerases"/>
    <property type="match status" value="1"/>
</dbReference>
<reference evidence="5" key="1">
    <citation type="journal article" date="2014" name="PLoS Negl. Trop. Dis.">
        <title>An updated insight into the Sialotranscriptome of Triatoma infestans: developmental stage and geographic variations.</title>
        <authorList>
            <person name="Schwarz A."/>
            <person name="Medrano-Mercado N."/>
            <person name="Schaub G.A."/>
            <person name="Struchiner C.J."/>
            <person name="Bargues M.D."/>
            <person name="Levy M.Z."/>
            <person name="Ribeiro J.M."/>
        </authorList>
    </citation>
    <scope>NUCLEOTIDE SEQUENCE</scope>
    <source>
        <strain evidence="5">Chile</strain>
        <tissue evidence="5">Salivary glands</tissue>
    </source>
</reference>
<dbReference type="PROSITE" id="PS50878">
    <property type="entry name" value="RT_POL"/>
    <property type="match status" value="1"/>
</dbReference>